<dbReference type="Pfam" id="PF00593">
    <property type="entry name" value="TonB_dep_Rec_b-barrel"/>
    <property type="match status" value="1"/>
</dbReference>
<dbReference type="PANTHER" id="PTHR30069">
    <property type="entry name" value="TONB-DEPENDENT OUTER MEMBRANE RECEPTOR"/>
    <property type="match status" value="1"/>
</dbReference>
<dbReference type="Gene3D" id="2.40.170.20">
    <property type="entry name" value="TonB-dependent receptor, beta-barrel domain"/>
    <property type="match status" value="1"/>
</dbReference>
<evidence type="ECO:0000256" key="2">
    <source>
        <dbReference type="ARBA" id="ARBA00022448"/>
    </source>
</evidence>
<evidence type="ECO:0000313" key="10">
    <source>
        <dbReference type="EMBL" id="SVB82684.1"/>
    </source>
</evidence>
<dbReference type="InterPro" id="IPR036942">
    <property type="entry name" value="Beta-barrel_TonB_sf"/>
</dbReference>
<reference evidence="10" key="1">
    <citation type="submission" date="2018-05" db="EMBL/GenBank/DDBJ databases">
        <authorList>
            <person name="Lanie J.A."/>
            <person name="Ng W.-L."/>
            <person name="Kazmierczak K.M."/>
            <person name="Andrzejewski T.M."/>
            <person name="Davidsen T.M."/>
            <person name="Wayne K.J."/>
            <person name="Tettelin H."/>
            <person name="Glass J.I."/>
            <person name="Rusch D."/>
            <person name="Podicherti R."/>
            <person name="Tsui H.-C.T."/>
            <person name="Winkler M.E."/>
        </authorList>
    </citation>
    <scope>NUCLEOTIDE SEQUENCE</scope>
</reference>
<protein>
    <recommendedName>
        <fullName evidence="9">TonB-dependent receptor-like beta-barrel domain-containing protein</fullName>
    </recommendedName>
</protein>
<feature type="domain" description="TonB-dependent receptor-like beta-barrel" evidence="9">
    <location>
        <begin position="7"/>
        <end position="237"/>
    </location>
</feature>
<evidence type="ECO:0000256" key="8">
    <source>
        <dbReference type="ARBA" id="ARBA00023237"/>
    </source>
</evidence>
<dbReference type="GO" id="GO:0009279">
    <property type="term" value="C:cell outer membrane"/>
    <property type="evidence" value="ECO:0007669"/>
    <property type="project" value="UniProtKB-SubCell"/>
</dbReference>
<gene>
    <name evidence="10" type="ORF">METZ01_LOCUS235538</name>
</gene>
<dbReference type="InterPro" id="IPR039426">
    <property type="entry name" value="TonB-dep_rcpt-like"/>
</dbReference>
<keyword evidence="2" id="KW-0813">Transport</keyword>
<comment type="subcellular location">
    <subcellularLocation>
        <location evidence="1">Cell outer membrane</location>
        <topology evidence="1">Multi-pass membrane protein</topology>
    </subcellularLocation>
</comment>
<dbReference type="SUPFAM" id="SSF56935">
    <property type="entry name" value="Porins"/>
    <property type="match status" value="1"/>
</dbReference>
<keyword evidence="6" id="KW-0472">Membrane</keyword>
<dbReference type="AlphaFoldDB" id="A0A382H5W3"/>
<organism evidence="10">
    <name type="scientific">marine metagenome</name>
    <dbReference type="NCBI Taxonomy" id="408172"/>
    <lineage>
        <taxon>unclassified sequences</taxon>
        <taxon>metagenomes</taxon>
        <taxon>ecological metagenomes</taxon>
    </lineage>
</organism>
<dbReference type="EMBL" id="UINC01059362">
    <property type="protein sequence ID" value="SVB82684.1"/>
    <property type="molecule type" value="Genomic_DNA"/>
</dbReference>
<dbReference type="InterPro" id="IPR000531">
    <property type="entry name" value="Beta-barrel_TonB"/>
</dbReference>
<name>A0A382H5W3_9ZZZZ</name>
<evidence type="ECO:0000256" key="1">
    <source>
        <dbReference type="ARBA" id="ARBA00004571"/>
    </source>
</evidence>
<evidence type="ECO:0000256" key="4">
    <source>
        <dbReference type="ARBA" id="ARBA00022729"/>
    </source>
</evidence>
<keyword evidence="7" id="KW-0675">Receptor</keyword>
<evidence type="ECO:0000256" key="6">
    <source>
        <dbReference type="ARBA" id="ARBA00023136"/>
    </source>
</evidence>
<keyword evidence="8" id="KW-0998">Cell outer membrane</keyword>
<keyword evidence="5" id="KW-0798">TonB box</keyword>
<dbReference type="PANTHER" id="PTHR30069:SF29">
    <property type="entry name" value="HEMOGLOBIN AND HEMOGLOBIN-HAPTOGLOBIN-BINDING PROTEIN 1-RELATED"/>
    <property type="match status" value="1"/>
</dbReference>
<feature type="non-terminal residue" evidence="10">
    <location>
        <position position="1"/>
    </location>
</feature>
<keyword evidence="4" id="KW-0732">Signal</keyword>
<dbReference type="GO" id="GO:0015344">
    <property type="term" value="F:siderophore uptake transmembrane transporter activity"/>
    <property type="evidence" value="ECO:0007669"/>
    <property type="project" value="TreeGrafter"/>
</dbReference>
<evidence type="ECO:0000259" key="9">
    <source>
        <dbReference type="Pfam" id="PF00593"/>
    </source>
</evidence>
<proteinExistence type="predicted"/>
<accession>A0A382H5W3</accession>
<sequence>EDLPGVTPEIVQTLEFGYKGRLAQNIFGTFDLYASHYNSFVSGATFITPLILDINNPTSGLEFDHNENGVINDIDDMDNNIIADRDDLDNSFDRWLSGLNGITAMEESSGSTPPVIVGFINYGAVDLWGLDASLAIFFDREWTLNLTYSHLGMNEFLNPITNAYDPINAPNHKAGMQLQYIPRKFPLNFTLNARYVDAFRWSSGIYYGQINAYTIFDLHSGYEINDNLKINLTINNVLNHKHTEIMGGPAIGQMIVLRLQASL</sequence>
<evidence type="ECO:0000256" key="5">
    <source>
        <dbReference type="ARBA" id="ARBA00023077"/>
    </source>
</evidence>
<evidence type="ECO:0000256" key="7">
    <source>
        <dbReference type="ARBA" id="ARBA00023170"/>
    </source>
</evidence>
<dbReference type="GO" id="GO:0044718">
    <property type="term" value="P:siderophore transmembrane transport"/>
    <property type="evidence" value="ECO:0007669"/>
    <property type="project" value="TreeGrafter"/>
</dbReference>
<evidence type="ECO:0000256" key="3">
    <source>
        <dbReference type="ARBA" id="ARBA00022692"/>
    </source>
</evidence>
<keyword evidence="3" id="KW-0812">Transmembrane</keyword>